<name>A0ABQ5K3K7_9EUKA</name>
<protein>
    <submittedName>
        <fullName evidence="3">Uncharacterized protein</fullName>
    </submittedName>
</protein>
<feature type="compositionally biased region" description="Low complexity" evidence="1">
    <location>
        <begin position="447"/>
        <end position="460"/>
    </location>
</feature>
<organism evidence="3 4">
    <name type="scientific">Aduncisulcus paluster</name>
    <dbReference type="NCBI Taxonomy" id="2918883"/>
    <lineage>
        <taxon>Eukaryota</taxon>
        <taxon>Metamonada</taxon>
        <taxon>Carpediemonas-like organisms</taxon>
        <taxon>Aduncisulcus</taxon>
    </lineage>
</organism>
<dbReference type="Proteomes" id="UP001057375">
    <property type="component" value="Unassembled WGS sequence"/>
</dbReference>
<feature type="non-terminal residue" evidence="3">
    <location>
        <position position="759"/>
    </location>
</feature>
<feature type="region of interest" description="Disordered" evidence="1">
    <location>
        <begin position="432"/>
        <end position="460"/>
    </location>
</feature>
<sequence>MAEGNNTDKIFLLLHVLLDLSTASSEHISFHKEGAKWRQNIAFLENIDEYMTVDNRLATLLKKKSKVEALLRIAVQDCMIMDLISSFLNLSVPDNDKGRPFNEFLERLCISLPHFANSHKFSLSSSKLPESIYFEVRSPFYPSFITLWIHDCCCSQLVQCLATCSCISSRPCDIIDSWSSSLKKRIHTDDKFPSDEKSSGSARYSRRDADSSSVSWNHMMSGFILAESESDCVDLWMFVLISSMYPKSYQWTNDCVQMLCQMGHKDERGAEFILPQASSSSESSTTLSPLSLYSHNLDYLEPSFCKISGVKETKLSSVLNDIPVPVAGKDTSKSKNGRSKKKDKKLPRVPSVPVTSNVLAHPPAHLLLLSTMWSRSLVCMCLKLPNTRTGEDKEKIIGTKRSLDDDTEGHAYTTEEEKVALYRSAIGATDSDAQGVDTSVSRDTVGSSAGKNKSSLSKSSSSQSLHVDTIFHPLSQTSLASLMSLLSMLPRHVKIEEYNNICGVVTQLFLFLCVYLCESERLKEIGSKYTTMLHASIGGRSESEVLKRMSWGGVVQEQSSSAPAQTLVFSALSCIFSSYMLCTNGGFKSESSKFDSGINNITNNTLYSPLDNMWLPGGLLKQESQVHTSPSSLSLSQKTLQKLFICYDAGRKSSLRSLDMVHGMIRDGGESKTLCRICSRLSNILPQTSSANFIAFLQKNKDNPSVNFSSVAHARGDDRGSLSFSQSSHTASLSSLPFVNHPPLSSVTLSSLHSLMIGF</sequence>
<feature type="compositionally biased region" description="Polar residues" evidence="1">
    <location>
        <begin position="436"/>
        <end position="446"/>
    </location>
</feature>
<comment type="caution">
    <text evidence="3">The sequence shown here is derived from an EMBL/GenBank/DDBJ whole genome shotgun (WGS) entry which is preliminary data.</text>
</comment>
<keyword evidence="2" id="KW-0732">Signal</keyword>
<evidence type="ECO:0000256" key="2">
    <source>
        <dbReference type="SAM" id="SignalP"/>
    </source>
</evidence>
<feature type="signal peptide" evidence="2">
    <location>
        <begin position="1"/>
        <end position="23"/>
    </location>
</feature>
<proteinExistence type="predicted"/>
<accession>A0ABQ5K3K7</accession>
<keyword evidence="4" id="KW-1185">Reference proteome</keyword>
<feature type="compositionally biased region" description="Basic residues" evidence="1">
    <location>
        <begin position="335"/>
        <end position="347"/>
    </location>
</feature>
<evidence type="ECO:0000313" key="3">
    <source>
        <dbReference type="EMBL" id="GKT27111.1"/>
    </source>
</evidence>
<reference evidence="3" key="1">
    <citation type="submission" date="2022-03" db="EMBL/GenBank/DDBJ databases">
        <title>Draft genome sequence of Aduncisulcus paluster, a free-living microaerophilic Fornicata.</title>
        <authorList>
            <person name="Yuyama I."/>
            <person name="Kume K."/>
            <person name="Tamura T."/>
            <person name="Inagaki Y."/>
            <person name="Hashimoto T."/>
        </authorList>
    </citation>
    <scope>NUCLEOTIDE SEQUENCE</scope>
    <source>
        <strain evidence="3">NY0171</strain>
    </source>
</reference>
<dbReference type="EMBL" id="BQXS01012704">
    <property type="protein sequence ID" value="GKT27111.1"/>
    <property type="molecule type" value="Genomic_DNA"/>
</dbReference>
<feature type="region of interest" description="Disordered" evidence="1">
    <location>
        <begin position="326"/>
        <end position="351"/>
    </location>
</feature>
<evidence type="ECO:0000256" key="1">
    <source>
        <dbReference type="SAM" id="MobiDB-lite"/>
    </source>
</evidence>
<feature type="chain" id="PRO_5046182423" evidence="2">
    <location>
        <begin position="24"/>
        <end position="759"/>
    </location>
</feature>
<evidence type="ECO:0000313" key="4">
    <source>
        <dbReference type="Proteomes" id="UP001057375"/>
    </source>
</evidence>
<gene>
    <name evidence="3" type="ORF">ADUPG1_013619</name>
</gene>